<keyword evidence="3 9" id="KW-0547">Nucleotide-binding</keyword>
<feature type="domain" description="Kinesin motor" evidence="12">
    <location>
        <begin position="1"/>
        <end position="115"/>
    </location>
</feature>
<feature type="compositionally biased region" description="Polar residues" evidence="11">
    <location>
        <begin position="343"/>
        <end position="352"/>
    </location>
</feature>
<dbReference type="GO" id="GO:0008017">
    <property type="term" value="F:microtubule binding"/>
    <property type="evidence" value="ECO:0007669"/>
    <property type="project" value="InterPro"/>
</dbReference>
<reference evidence="13" key="1">
    <citation type="submission" date="2021-04" db="EMBL/GenBank/DDBJ databases">
        <authorList>
            <consortium name="Molecular Ecology Group"/>
        </authorList>
    </citation>
    <scope>NUCLEOTIDE SEQUENCE</scope>
</reference>
<dbReference type="GO" id="GO:0007018">
    <property type="term" value="P:microtubule-based movement"/>
    <property type="evidence" value="ECO:0007669"/>
    <property type="project" value="InterPro"/>
</dbReference>
<dbReference type="PRINTS" id="PR00380">
    <property type="entry name" value="KINESINHEAVY"/>
</dbReference>
<evidence type="ECO:0000256" key="1">
    <source>
        <dbReference type="ARBA" id="ARBA00004245"/>
    </source>
</evidence>
<feature type="coiled-coil region" evidence="10">
    <location>
        <begin position="396"/>
        <end position="423"/>
    </location>
</feature>
<dbReference type="InterPro" id="IPR036961">
    <property type="entry name" value="Kinesin_motor_dom_sf"/>
</dbReference>
<keyword evidence="2 9" id="KW-0493">Microtubule</keyword>
<evidence type="ECO:0000256" key="9">
    <source>
        <dbReference type="RuleBase" id="RU000394"/>
    </source>
</evidence>
<dbReference type="OrthoDB" id="3176171at2759"/>
<dbReference type="InterPro" id="IPR056524">
    <property type="entry name" value="KIF6/9_C"/>
</dbReference>
<dbReference type="PANTHER" id="PTHR47968">
    <property type="entry name" value="CENTROMERE PROTEIN E"/>
    <property type="match status" value="1"/>
</dbReference>
<keyword evidence="7" id="KW-0206">Cytoskeleton</keyword>
<comment type="similarity">
    <text evidence="8 9">Belongs to the TRAFAC class myosin-kinesin ATPase superfamily. Kinesin family.</text>
</comment>
<evidence type="ECO:0000256" key="6">
    <source>
        <dbReference type="ARBA" id="ARBA00023175"/>
    </source>
</evidence>
<keyword evidence="5 10" id="KW-0175">Coiled coil</keyword>
<dbReference type="Proteomes" id="UP000678393">
    <property type="component" value="Unassembled WGS sequence"/>
</dbReference>
<dbReference type="EMBL" id="CAJHNH020004001">
    <property type="protein sequence ID" value="CAG5130384.1"/>
    <property type="molecule type" value="Genomic_DNA"/>
</dbReference>
<name>A0A8S3ZL76_9EUPU</name>
<dbReference type="Pfam" id="PF00225">
    <property type="entry name" value="Kinesin"/>
    <property type="match status" value="1"/>
</dbReference>
<dbReference type="GO" id="GO:0003777">
    <property type="term" value="F:microtubule motor activity"/>
    <property type="evidence" value="ECO:0007669"/>
    <property type="project" value="InterPro"/>
</dbReference>
<protein>
    <recommendedName>
        <fullName evidence="9">Kinesin-like protein</fullName>
    </recommendedName>
</protein>
<dbReference type="GO" id="GO:0005524">
    <property type="term" value="F:ATP binding"/>
    <property type="evidence" value="ECO:0007669"/>
    <property type="project" value="UniProtKB-KW"/>
</dbReference>
<comment type="subcellular location">
    <subcellularLocation>
        <location evidence="1">Cytoplasm</location>
        <location evidence="1">Cytoskeleton</location>
    </subcellularLocation>
</comment>
<feature type="non-terminal residue" evidence="13">
    <location>
        <position position="1"/>
    </location>
</feature>
<keyword evidence="6 9" id="KW-0505">Motor protein</keyword>
<dbReference type="GO" id="GO:0005874">
    <property type="term" value="C:microtubule"/>
    <property type="evidence" value="ECO:0007669"/>
    <property type="project" value="UniProtKB-KW"/>
</dbReference>
<evidence type="ECO:0000256" key="2">
    <source>
        <dbReference type="ARBA" id="ARBA00022701"/>
    </source>
</evidence>
<evidence type="ECO:0000259" key="12">
    <source>
        <dbReference type="PROSITE" id="PS50067"/>
    </source>
</evidence>
<dbReference type="Pfam" id="PF23735">
    <property type="entry name" value="KIF9"/>
    <property type="match status" value="1"/>
</dbReference>
<dbReference type="SMART" id="SM00129">
    <property type="entry name" value="KISc"/>
    <property type="match status" value="1"/>
</dbReference>
<evidence type="ECO:0000313" key="14">
    <source>
        <dbReference type="Proteomes" id="UP000678393"/>
    </source>
</evidence>
<keyword evidence="7" id="KW-0963">Cytoplasm</keyword>
<comment type="caution">
    <text evidence="13">The sequence shown here is derived from an EMBL/GenBank/DDBJ whole genome shotgun (WGS) entry which is preliminary data.</text>
</comment>
<dbReference type="SUPFAM" id="SSF52540">
    <property type="entry name" value="P-loop containing nucleoside triphosphate hydrolases"/>
    <property type="match status" value="1"/>
</dbReference>
<organism evidence="13 14">
    <name type="scientific">Candidula unifasciata</name>
    <dbReference type="NCBI Taxonomy" id="100452"/>
    <lineage>
        <taxon>Eukaryota</taxon>
        <taxon>Metazoa</taxon>
        <taxon>Spiralia</taxon>
        <taxon>Lophotrochozoa</taxon>
        <taxon>Mollusca</taxon>
        <taxon>Gastropoda</taxon>
        <taxon>Heterobranchia</taxon>
        <taxon>Euthyneura</taxon>
        <taxon>Panpulmonata</taxon>
        <taxon>Eupulmonata</taxon>
        <taxon>Stylommatophora</taxon>
        <taxon>Helicina</taxon>
        <taxon>Helicoidea</taxon>
        <taxon>Geomitridae</taxon>
        <taxon>Candidula</taxon>
    </lineage>
</organism>
<feature type="non-terminal residue" evidence="13">
    <location>
        <position position="487"/>
    </location>
</feature>
<dbReference type="InterPro" id="IPR027640">
    <property type="entry name" value="Kinesin-like_fam"/>
</dbReference>
<evidence type="ECO:0000256" key="7">
    <source>
        <dbReference type="ARBA" id="ARBA00023212"/>
    </source>
</evidence>
<dbReference type="InterPro" id="IPR027417">
    <property type="entry name" value="P-loop_NTPase"/>
</dbReference>
<evidence type="ECO:0000256" key="5">
    <source>
        <dbReference type="ARBA" id="ARBA00023054"/>
    </source>
</evidence>
<dbReference type="AlphaFoldDB" id="A0A8S3ZL76"/>
<evidence type="ECO:0000256" key="8">
    <source>
        <dbReference type="PROSITE-ProRule" id="PRU00283"/>
    </source>
</evidence>
<gene>
    <name evidence="13" type="ORF">CUNI_LOCUS15942</name>
</gene>
<dbReference type="PROSITE" id="PS50067">
    <property type="entry name" value="KINESIN_MOTOR_2"/>
    <property type="match status" value="1"/>
</dbReference>
<comment type="caution">
    <text evidence="8">Lacks conserved residue(s) required for the propagation of feature annotation.</text>
</comment>
<dbReference type="InterPro" id="IPR019821">
    <property type="entry name" value="Kinesin_motor_CS"/>
</dbReference>
<keyword evidence="4 9" id="KW-0067">ATP-binding</keyword>
<sequence length="487" mass="55373">SRSRTQSNAKYTVSKLNFVDLAGSERLGKSKSEGKTKEEAMYINKSLSFLEQVVIALASRTRDHVPFRQSKLTHYLKDSIGGGCGTVLVANMWGEKPQLEETVSTLRFATRMMCVASEPCVNEVYDPVLLVKKLQQEVKHLRAELAMHDTLTNRSLVSYEPLSEQQRYDIRGQVRRYLAGQLSELEVINLRQILATYDAFKEIYWCLEKEMEDSLNEKYMLVNKNDPAAISEAIQVPLPFFISIQEITSSVVDERSMVGELEGGTFGIPASPQVSRADSSSFVTFKQKERDKRKMSQRTMSILPSIVGRASPVMSASQLKAETPLLSSDKRDLERDTELVYTPGSSLGNITEKTPRTSTPPSRTSAFEEFKADKGSEINRILIENKEILVNKKKTYSELANEVNKLKYSIDQTREKLEQLKAQREADGPIFNDDGDIIISEAEYLEIQKLKELKTSYRSKYDELHNVRAEIMYCQKLVDQCRLRLIQ</sequence>
<evidence type="ECO:0000256" key="11">
    <source>
        <dbReference type="SAM" id="MobiDB-lite"/>
    </source>
</evidence>
<evidence type="ECO:0000313" key="13">
    <source>
        <dbReference type="EMBL" id="CAG5130384.1"/>
    </source>
</evidence>
<dbReference type="PROSITE" id="PS00411">
    <property type="entry name" value="KINESIN_MOTOR_1"/>
    <property type="match status" value="1"/>
</dbReference>
<dbReference type="Gene3D" id="3.40.850.10">
    <property type="entry name" value="Kinesin motor domain"/>
    <property type="match status" value="1"/>
</dbReference>
<accession>A0A8S3ZL76</accession>
<proteinExistence type="inferred from homology"/>
<evidence type="ECO:0000256" key="10">
    <source>
        <dbReference type="SAM" id="Coils"/>
    </source>
</evidence>
<dbReference type="PANTHER" id="PTHR47968:SF36">
    <property type="entry name" value="KINESIN HEAVY CHAIN ISOFORM X1"/>
    <property type="match status" value="1"/>
</dbReference>
<evidence type="ECO:0000256" key="3">
    <source>
        <dbReference type="ARBA" id="ARBA00022741"/>
    </source>
</evidence>
<evidence type="ECO:0000256" key="4">
    <source>
        <dbReference type="ARBA" id="ARBA00022840"/>
    </source>
</evidence>
<keyword evidence="14" id="KW-1185">Reference proteome</keyword>
<feature type="region of interest" description="Disordered" evidence="11">
    <location>
        <begin position="342"/>
        <end position="364"/>
    </location>
</feature>
<dbReference type="InterPro" id="IPR001752">
    <property type="entry name" value="Kinesin_motor_dom"/>
</dbReference>